<accession>A0ABR2QX69</accession>
<dbReference type="Gene3D" id="1.25.40.10">
    <property type="entry name" value="Tetratricopeptide repeat domain"/>
    <property type="match status" value="2"/>
</dbReference>
<evidence type="ECO:0008006" key="5">
    <source>
        <dbReference type="Google" id="ProtNLM"/>
    </source>
</evidence>
<dbReference type="PROSITE" id="PS51375">
    <property type="entry name" value="PPR"/>
    <property type="match status" value="4"/>
</dbReference>
<dbReference type="SUPFAM" id="SSF48452">
    <property type="entry name" value="TPR-like"/>
    <property type="match status" value="1"/>
</dbReference>
<evidence type="ECO:0000313" key="3">
    <source>
        <dbReference type="EMBL" id="KAK9005260.1"/>
    </source>
</evidence>
<organism evidence="3 4">
    <name type="scientific">Hibiscus sabdariffa</name>
    <name type="common">roselle</name>
    <dbReference type="NCBI Taxonomy" id="183260"/>
    <lineage>
        <taxon>Eukaryota</taxon>
        <taxon>Viridiplantae</taxon>
        <taxon>Streptophyta</taxon>
        <taxon>Embryophyta</taxon>
        <taxon>Tracheophyta</taxon>
        <taxon>Spermatophyta</taxon>
        <taxon>Magnoliopsida</taxon>
        <taxon>eudicotyledons</taxon>
        <taxon>Gunneridae</taxon>
        <taxon>Pentapetalae</taxon>
        <taxon>rosids</taxon>
        <taxon>malvids</taxon>
        <taxon>Malvales</taxon>
        <taxon>Malvaceae</taxon>
        <taxon>Malvoideae</taxon>
        <taxon>Hibiscus</taxon>
    </lineage>
</organism>
<reference evidence="3 4" key="1">
    <citation type="journal article" date="2024" name="G3 (Bethesda)">
        <title>Genome assembly of Hibiscus sabdariffa L. provides insights into metabolisms of medicinal natural products.</title>
        <authorList>
            <person name="Kim T."/>
        </authorList>
    </citation>
    <scope>NUCLEOTIDE SEQUENCE [LARGE SCALE GENOMIC DNA]</scope>
    <source>
        <strain evidence="3">TK-2024</strain>
        <tissue evidence="3">Old leaves</tissue>
    </source>
</reference>
<dbReference type="NCBIfam" id="TIGR00756">
    <property type="entry name" value="PPR"/>
    <property type="match status" value="3"/>
</dbReference>
<dbReference type="Proteomes" id="UP001396334">
    <property type="component" value="Unassembled WGS sequence"/>
</dbReference>
<evidence type="ECO:0000256" key="2">
    <source>
        <dbReference type="PROSITE-ProRule" id="PRU00708"/>
    </source>
</evidence>
<keyword evidence="1" id="KW-0677">Repeat</keyword>
<gene>
    <name evidence="3" type="ORF">V6N11_042703</name>
</gene>
<feature type="repeat" description="PPR" evidence="2">
    <location>
        <begin position="9"/>
        <end position="43"/>
    </location>
</feature>
<name>A0ABR2QX69_9ROSI</name>
<sequence>MIDNGCAPNIVSYSTMINGYCKVKRFDEAMEFFHEISQKGRIPDNITYNTLMQYMLQLRRVSTANEFLRKMLASGQVPDMVTCSILLNGLCKTGKLEEALEFFQALQNNGLELDIISYNMLIDGLCKAGILMLRRNYFITLRERGFFETIVTRRQHNFSRKWWIRASLQIFALPHYTSHRSATKPSSYQGFLRIQNTNCPDLIVSNDNTSGSSSTITASDCLVHIGLHFTQPGGGLRLFKISLARLPYVGQTLCPEFTKIVPLKFI</sequence>
<comment type="caution">
    <text evidence="3">The sequence shown here is derived from an EMBL/GenBank/DDBJ whole genome shotgun (WGS) entry which is preliminary data.</text>
</comment>
<dbReference type="Pfam" id="PF13041">
    <property type="entry name" value="PPR_2"/>
    <property type="match status" value="2"/>
</dbReference>
<protein>
    <recommendedName>
        <fullName evidence="5">Pentatricopeptide repeat-containing protein</fullName>
    </recommendedName>
</protein>
<feature type="repeat" description="PPR" evidence="2">
    <location>
        <begin position="114"/>
        <end position="148"/>
    </location>
</feature>
<evidence type="ECO:0000313" key="4">
    <source>
        <dbReference type="Proteomes" id="UP001396334"/>
    </source>
</evidence>
<proteinExistence type="predicted"/>
<dbReference type="PANTHER" id="PTHR45613:SF207">
    <property type="entry name" value="OS08G0300700 PROTEIN"/>
    <property type="match status" value="1"/>
</dbReference>
<feature type="repeat" description="PPR" evidence="2">
    <location>
        <begin position="79"/>
        <end position="113"/>
    </location>
</feature>
<dbReference type="InterPro" id="IPR011990">
    <property type="entry name" value="TPR-like_helical_dom_sf"/>
</dbReference>
<feature type="repeat" description="PPR" evidence="2">
    <location>
        <begin position="44"/>
        <end position="78"/>
    </location>
</feature>
<keyword evidence="4" id="KW-1185">Reference proteome</keyword>
<evidence type="ECO:0000256" key="1">
    <source>
        <dbReference type="ARBA" id="ARBA00022737"/>
    </source>
</evidence>
<dbReference type="PANTHER" id="PTHR45613">
    <property type="entry name" value="PENTATRICOPEPTIDE REPEAT-CONTAINING PROTEIN"/>
    <property type="match status" value="1"/>
</dbReference>
<dbReference type="InterPro" id="IPR002885">
    <property type="entry name" value="PPR_rpt"/>
</dbReference>
<dbReference type="EMBL" id="JBBPBN010000030">
    <property type="protein sequence ID" value="KAK9005260.1"/>
    <property type="molecule type" value="Genomic_DNA"/>
</dbReference>